<dbReference type="Gene3D" id="6.10.340.10">
    <property type="match status" value="1"/>
</dbReference>
<dbReference type="GO" id="GO:0000155">
    <property type="term" value="F:phosphorelay sensor kinase activity"/>
    <property type="evidence" value="ECO:0007669"/>
    <property type="project" value="InterPro"/>
</dbReference>
<evidence type="ECO:0000313" key="18">
    <source>
        <dbReference type="Proteomes" id="UP000051012"/>
    </source>
</evidence>
<keyword evidence="13 14" id="KW-0472">Membrane</keyword>
<evidence type="ECO:0000256" key="7">
    <source>
        <dbReference type="ARBA" id="ARBA00022692"/>
    </source>
</evidence>
<name>A0A0S7YEN8_UNCT6</name>
<dbReference type="Proteomes" id="UP000051012">
    <property type="component" value="Unassembled WGS sequence"/>
</dbReference>
<accession>A0A0S7YEN8</accession>
<keyword evidence="12" id="KW-0902">Two-component regulatory system</keyword>
<reference evidence="17 18" key="1">
    <citation type="journal article" date="2015" name="Microbiome">
        <title>Genomic resolution of linkages in carbon, nitrogen, and sulfur cycling among widespread estuary sediment bacteria.</title>
        <authorList>
            <person name="Baker B.J."/>
            <person name="Lazar C.S."/>
            <person name="Teske A.P."/>
            <person name="Dick G.J."/>
        </authorList>
    </citation>
    <scope>NUCLEOTIDE SEQUENCE [LARGE SCALE GENOMIC DNA]</scope>
    <source>
        <strain evidence="17">DG_78</strain>
    </source>
</reference>
<gene>
    <name evidence="17" type="ORF">AMJ52_04300</name>
</gene>
<dbReference type="Pfam" id="PF02518">
    <property type="entry name" value="HATPase_c"/>
    <property type="match status" value="1"/>
</dbReference>
<evidence type="ECO:0000256" key="9">
    <source>
        <dbReference type="ARBA" id="ARBA00022777"/>
    </source>
</evidence>
<dbReference type="PRINTS" id="PR00344">
    <property type="entry name" value="BCTRLSENSOR"/>
</dbReference>
<evidence type="ECO:0000259" key="15">
    <source>
        <dbReference type="PROSITE" id="PS50109"/>
    </source>
</evidence>
<comment type="catalytic activity">
    <reaction evidence="1">
        <text>ATP + protein L-histidine = ADP + protein N-phospho-L-histidine.</text>
        <dbReference type="EC" id="2.7.13.3"/>
    </reaction>
</comment>
<keyword evidence="5" id="KW-0597">Phosphoprotein</keyword>
<dbReference type="EC" id="2.7.13.3" evidence="3"/>
<evidence type="ECO:0000256" key="10">
    <source>
        <dbReference type="ARBA" id="ARBA00022840"/>
    </source>
</evidence>
<dbReference type="Pfam" id="PF00672">
    <property type="entry name" value="HAMP"/>
    <property type="match status" value="1"/>
</dbReference>
<evidence type="ECO:0000256" key="4">
    <source>
        <dbReference type="ARBA" id="ARBA00022475"/>
    </source>
</evidence>
<keyword evidence="10" id="KW-0067">ATP-binding</keyword>
<dbReference type="InterPro" id="IPR036097">
    <property type="entry name" value="HisK_dim/P_sf"/>
</dbReference>
<dbReference type="PROSITE" id="PS50885">
    <property type="entry name" value="HAMP"/>
    <property type="match status" value="1"/>
</dbReference>
<dbReference type="FunFam" id="3.30.565.10:FF:000006">
    <property type="entry name" value="Sensor histidine kinase WalK"/>
    <property type="match status" value="1"/>
</dbReference>
<evidence type="ECO:0000313" key="17">
    <source>
        <dbReference type="EMBL" id="KPJ73140.1"/>
    </source>
</evidence>
<dbReference type="PANTHER" id="PTHR45528:SF1">
    <property type="entry name" value="SENSOR HISTIDINE KINASE CPXA"/>
    <property type="match status" value="1"/>
</dbReference>
<keyword evidence="11 14" id="KW-1133">Transmembrane helix</keyword>
<dbReference type="PROSITE" id="PS50109">
    <property type="entry name" value="HIS_KIN"/>
    <property type="match status" value="1"/>
</dbReference>
<organism evidence="17 18">
    <name type="scientific">candidate division TA06 bacterium DG_78</name>
    <dbReference type="NCBI Taxonomy" id="1703772"/>
    <lineage>
        <taxon>Bacteria</taxon>
        <taxon>Bacteria division TA06</taxon>
    </lineage>
</organism>
<dbReference type="PANTHER" id="PTHR45528">
    <property type="entry name" value="SENSOR HISTIDINE KINASE CPXA"/>
    <property type="match status" value="1"/>
</dbReference>
<protein>
    <recommendedName>
        <fullName evidence="3">histidine kinase</fullName>
        <ecNumber evidence="3">2.7.13.3</ecNumber>
    </recommendedName>
</protein>
<evidence type="ECO:0000259" key="16">
    <source>
        <dbReference type="PROSITE" id="PS50885"/>
    </source>
</evidence>
<evidence type="ECO:0000256" key="6">
    <source>
        <dbReference type="ARBA" id="ARBA00022679"/>
    </source>
</evidence>
<evidence type="ECO:0000256" key="14">
    <source>
        <dbReference type="SAM" id="Phobius"/>
    </source>
</evidence>
<feature type="domain" description="HAMP" evidence="16">
    <location>
        <begin position="184"/>
        <end position="236"/>
    </location>
</feature>
<keyword evidence="9" id="KW-0418">Kinase</keyword>
<dbReference type="InterPro" id="IPR003594">
    <property type="entry name" value="HATPase_dom"/>
</dbReference>
<dbReference type="InterPro" id="IPR004358">
    <property type="entry name" value="Sig_transdc_His_kin-like_C"/>
</dbReference>
<dbReference type="InterPro" id="IPR036890">
    <property type="entry name" value="HATPase_C_sf"/>
</dbReference>
<evidence type="ECO:0000256" key="12">
    <source>
        <dbReference type="ARBA" id="ARBA00023012"/>
    </source>
</evidence>
<dbReference type="Gene3D" id="3.30.565.10">
    <property type="entry name" value="Histidine kinase-like ATPase, C-terminal domain"/>
    <property type="match status" value="1"/>
</dbReference>
<dbReference type="CDD" id="cd06225">
    <property type="entry name" value="HAMP"/>
    <property type="match status" value="1"/>
</dbReference>
<keyword evidence="4" id="KW-1003">Cell membrane</keyword>
<dbReference type="SUPFAM" id="SSF158472">
    <property type="entry name" value="HAMP domain-like"/>
    <property type="match status" value="1"/>
</dbReference>
<dbReference type="SMART" id="SM00387">
    <property type="entry name" value="HATPase_c"/>
    <property type="match status" value="1"/>
</dbReference>
<evidence type="ECO:0000256" key="3">
    <source>
        <dbReference type="ARBA" id="ARBA00012438"/>
    </source>
</evidence>
<evidence type="ECO:0000256" key="1">
    <source>
        <dbReference type="ARBA" id="ARBA00000085"/>
    </source>
</evidence>
<comment type="caution">
    <text evidence="17">The sequence shown here is derived from an EMBL/GenBank/DDBJ whole genome shotgun (WGS) entry which is preliminary data.</text>
</comment>
<dbReference type="InterPro" id="IPR050398">
    <property type="entry name" value="HssS/ArlS-like"/>
</dbReference>
<dbReference type="SMART" id="SM00304">
    <property type="entry name" value="HAMP"/>
    <property type="match status" value="1"/>
</dbReference>
<keyword evidence="7 14" id="KW-0812">Transmembrane</keyword>
<proteinExistence type="predicted"/>
<dbReference type="CDD" id="cd00082">
    <property type="entry name" value="HisKA"/>
    <property type="match status" value="1"/>
</dbReference>
<dbReference type="SMART" id="SM00388">
    <property type="entry name" value="HisKA"/>
    <property type="match status" value="1"/>
</dbReference>
<dbReference type="GO" id="GO:0005886">
    <property type="term" value="C:plasma membrane"/>
    <property type="evidence" value="ECO:0007669"/>
    <property type="project" value="UniProtKB-SubCell"/>
</dbReference>
<dbReference type="Gene3D" id="1.10.287.130">
    <property type="match status" value="1"/>
</dbReference>
<evidence type="ECO:0000256" key="5">
    <source>
        <dbReference type="ARBA" id="ARBA00022553"/>
    </source>
</evidence>
<dbReference type="InterPro" id="IPR003661">
    <property type="entry name" value="HisK_dim/P_dom"/>
</dbReference>
<dbReference type="SUPFAM" id="SSF47384">
    <property type="entry name" value="Homodimeric domain of signal transducing histidine kinase"/>
    <property type="match status" value="1"/>
</dbReference>
<dbReference type="InterPro" id="IPR003660">
    <property type="entry name" value="HAMP_dom"/>
</dbReference>
<dbReference type="GO" id="GO:0005524">
    <property type="term" value="F:ATP binding"/>
    <property type="evidence" value="ECO:0007669"/>
    <property type="project" value="UniProtKB-KW"/>
</dbReference>
<keyword evidence="6" id="KW-0808">Transferase</keyword>
<comment type="subcellular location">
    <subcellularLocation>
        <location evidence="2">Cell membrane</location>
        <topology evidence="2">Multi-pass membrane protein</topology>
    </subcellularLocation>
</comment>
<dbReference type="AlphaFoldDB" id="A0A0S7YEN8"/>
<sequence>MTFGIIILFLLIGITFSITRTNELKKNIIDEANNFVELTRTEIGGAFVRYYETGFFRFREIVVRQVDLSSDIENIQIVGLDKRIYFESRTSEKEHFFLHIERRVISDSFIVENIKKMEVNQKFDKNLVIVAPYINEYGVHNYSIVYSFSLERLDKGIASLHRNVFFLCIGIILVGFVISHLLSGRITSHLKSLSSVAEKIAAGDFNQVVNITTNDEFEELAKAFNLMTSEIRKDVRNLKNMVSELRRRDKERTLFLANLSHELRTPLTASLGYVDYMEKGKLGKITPEQTHSLAIIKRNLERLTREIRSLIDISKYSLRSIKLTLAPVSIPNIIEPVLIDFHPDIELKKLKVKTNYAVRSLPRGDRDYLKTVFENIFRNAIKFSPDGGVISITTIDHKERNKKFVCFTISNQGPMIPQKKLNKIFEPFYQIDRSTKKSYGGIGLGLSIARIIVEAHNGRIWAESTKEITVFKYIIPYGGKYVASKKNSSNRR</sequence>
<feature type="transmembrane region" description="Helical" evidence="14">
    <location>
        <begin position="164"/>
        <end position="182"/>
    </location>
</feature>
<dbReference type="EMBL" id="LJNI01000042">
    <property type="protein sequence ID" value="KPJ73140.1"/>
    <property type="molecule type" value="Genomic_DNA"/>
</dbReference>
<dbReference type="Pfam" id="PF00512">
    <property type="entry name" value="HisKA"/>
    <property type="match status" value="1"/>
</dbReference>
<evidence type="ECO:0000256" key="11">
    <source>
        <dbReference type="ARBA" id="ARBA00022989"/>
    </source>
</evidence>
<evidence type="ECO:0000256" key="8">
    <source>
        <dbReference type="ARBA" id="ARBA00022741"/>
    </source>
</evidence>
<evidence type="ECO:0000256" key="2">
    <source>
        <dbReference type="ARBA" id="ARBA00004651"/>
    </source>
</evidence>
<evidence type="ECO:0000256" key="13">
    <source>
        <dbReference type="ARBA" id="ARBA00023136"/>
    </source>
</evidence>
<dbReference type="InterPro" id="IPR005467">
    <property type="entry name" value="His_kinase_dom"/>
</dbReference>
<feature type="domain" description="Histidine kinase" evidence="15">
    <location>
        <begin position="258"/>
        <end position="479"/>
    </location>
</feature>
<dbReference type="SUPFAM" id="SSF55874">
    <property type="entry name" value="ATPase domain of HSP90 chaperone/DNA topoisomerase II/histidine kinase"/>
    <property type="match status" value="1"/>
</dbReference>
<keyword evidence="8" id="KW-0547">Nucleotide-binding</keyword>